<keyword evidence="2" id="KW-1185">Reference proteome</keyword>
<organism evidence="1 2">
    <name type="scientific">Kangiella profundi</name>
    <dbReference type="NCBI Taxonomy" id="1561924"/>
    <lineage>
        <taxon>Bacteria</taxon>
        <taxon>Pseudomonadati</taxon>
        <taxon>Pseudomonadota</taxon>
        <taxon>Gammaproteobacteria</taxon>
        <taxon>Kangiellales</taxon>
        <taxon>Kangiellaceae</taxon>
        <taxon>Kangiella</taxon>
    </lineage>
</organism>
<dbReference type="PANTHER" id="PTHR35566">
    <property type="entry name" value="BLR3599 PROTEIN"/>
    <property type="match status" value="1"/>
</dbReference>
<name>A0A2K9B4P4_9GAMM</name>
<dbReference type="RefSeq" id="WP_106647677.1">
    <property type="nucleotide sequence ID" value="NZ_BMGO01000001.1"/>
</dbReference>
<gene>
    <name evidence="1" type="ORF">CW740_11755</name>
</gene>
<dbReference type="EMBL" id="CP025120">
    <property type="protein sequence ID" value="AUD79888.1"/>
    <property type="molecule type" value="Genomic_DNA"/>
</dbReference>
<dbReference type="OrthoDB" id="9775333at2"/>
<protein>
    <submittedName>
        <fullName evidence="1">Type VI secretion system baseplate subunit TssK</fullName>
    </submittedName>
</protein>
<dbReference type="Pfam" id="PF05936">
    <property type="entry name" value="T6SS_VasE"/>
    <property type="match status" value="1"/>
</dbReference>
<proteinExistence type="predicted"/>
<dbReference type="KEGG" id="kpd:CW740_11755"/>
<dbReference type="PANTHER" id="PTHR35566:SF1">
    <property type="entry name" value="TYPE VI SECRETION SYSTEM BASEPLATE COMPONENT TSSK1"/>
    <property type="match status" value="1"/>
</dbReference>
<dbReference type="NCBIfam" id="TIGR03353">
    <property type="entry name" value="VI_chp_4"/>
    <property type="match status" value="1"/>
</dbReference>
<dbReference type="Proteomes" id="UP000232693">
    <property type="component" value="Chromosome"/>
</dbReference>
<dbReference type="InterPro" id="IPR010263">
    <property type="entry name" value="T6SS_TssK"/>
</dbReference>
<evidence type="ECO:0000313" key="2">
    <source>
        <dbReference type="Proteomes" id="UP000232693"/>
    </source>
</evidence>
<accession>A0A2K9B4P4</accession>
<sequence>MSNKVVWSQGLFLTPEHFQQQDRYNDYQVKRLTQALMTHGFGFSQLKLNQECLLQGKIGVKAASGILQDGTYFSMPETHKTPAMLDLSEVDEVNDKRIMLAIAESTDHSKQIAQEFSTESSKRYRKELKQVSSINEGEDSDTTLEIAEENFCLIVEGKSQQGYECLPIARIKERKQDGSIELDENFVPVVLNIQASEVLHSRQISLISLLEHRREKLAAKVMGVDNSTTSSIHNYLILQLLNKSLARLHQLLEQEQVMPHEVYIELVNLEAELATFYGQGRKPARQLPYAHKNIDQCFSQVETTIKQYLSHVLDESAHEISLEEKGYGIKVAHIDQVELFKQASFVLAARAEMTTRELKEQLPRQIKIGSLGNIRQLVNAQLPGINLYELSVAPREVPVKKEYSYFTIDQRSPLWAENTNSRSIAFHVSGDFPGLDVELWAIKNEA</sequence>
<dbReference type="AlphaFoldDB" id="A0A2K9B4P4"/>
<reference evidence="1 2" key="1">
    <citation type="submission" date="2017-12" db="EMBL/GenBank/DDBJ databases">
        <title>Kangiella profundi FT102 completed genome.</title>
        <authorList>
            <person name="Xu J."/>
            <person name="Wang J."/>
            <person name="Lu Y."/>
        </authorList>
    </citation>
    <scope>NUCLEOTIDE SEQUENCE [LARGE SCALE GENOMIC DNA]</scope>
    <source>
        <strain evidence="1 2">FT102</strain>
    </source>
</reference>
<evidence type="ECO:0000313" key="1">
    <source>
        <dbReference type="EMBL" id="AUD79888.1"/>
    </source>
</evidence>